<sequence>MVRKVNMVLPGLVLVLCIYELFINSGDWPIEVIFPLVALMYFFFGLEELRDRKKLRGGLYIVTTLVLITSVIVDVVRETM</sequence>
<keyword evidence="1" id="KW-0812">Transmembrane</keyword>
<keyword evidence="1" id="KW-0472">Membrane</keyword>
<evidence type="ECO:0000313" key="3">
    <source>
        <dbReference type="Proteomes" id="UP000642571"/>
    </source>
</evidence>
<gene>
    <name evidence="2" type="ORF">GCM10011389_21250</name>
</gene>
<protein>
    <submittedName>
        <fullName evidence="2">Uncharacterized protein</fullName>
    </submittedName>
</protein>
<keyword evidence="1" id="KW-1133">Transmembrane helix</keyword>
<reference evidence="3" key="1">
    <citation type="journal article" date="2019" name="Int. J. Syst. Evol. Microbiol.">
        <title>The Global Catalogue of Microorganisms (GCM) 10K type strain sequencing project: providing services to taxonomists for standard genome sequencing and annotation.</title>
        <authorList>
            <consortium name="The Broad Institute Genomics Platform"/>
            <consortium name="The Broad Institute Genome Sequencing Center for Infectious Disease"/>
            <person name="Wu L."/>
            <person name="Ma J."/>
        </authorList>
    </citation>
    <scope>NUCLEOTIDE SEQUENCE [LARGE SCALE GENOMIC DNA]</scope>
    <source>
        <strain evidence="3">CGMCC 1.15353</strain>
    </source>
</reference>
<dbReference type="Proteomes" id="UP000642571">
    <property type="component" value="Unassembled WGS sequence"/>
</dbReference>
<keyword evidence="3" id="KW-1185">Reference proteome</keyword>
<dbReference type="EMBL" id="BMIN01000008">
    <property type="protein sequence ID" value="GGD13385.1"/>
    <property type="molecule type" value="Genomic_DNA"/>
</dbReference>
<organism evidence="2 3">
    <name type="scientific">Pontibacillus salipaludis</name>
    <dbReference type="NCBI Taxonomy" id="1697394"/>
    <lineage>
        <taxon>Bacteria</taxon>
        <taxon>Bacillati</taxon>
        <taxon>Bacillota</taxon>
        <taxon>Bacilli</taxon>
        <taxon>Bacillales</taxon>
        <taxon>Bacillaceae</taxon>
        <taxon>Pontibacillus</taxon>
    </lineage>
</organism>
<evidence type="ECO:0000256" key="1">
    <source>
        <dbReference type="SAM" id="Phobius"/>
    </source>
</evidence>
<feature type="transmembrane region" description="Helical" evidence="1">
    <location>
        <begin position="28"/>
        <end position="46"/>
    </location>
</feature>
<comment type="caution">
    <text evidence="2">The sequence shown here is derived from an EMBL/GenBank/DDBJ whole genome shotgun (WGS) entry which is preliminary data.</text>
</comment>
<dbReference type="RefSeq" id="WP_188653552.1">
    <property type="nucleotide sequence ID" value="NZ_BMIN01000008.1"/>
</dbReference>
<name>A0ABQ1Q566_9BACI</name>
<evidence type="ECO:0000313" key="2">
    <source>
        <dbReference type="EMBL" id="GGD13385.1"/>
    </source>
</evidence>
<accession>A0ABQ1Q566</accession>
<proteinExistence type="predicted"/>
<feature type="transmembrane region" description="Helical" evidence="1">
    <location>
        <begin position="58"/>
        <end position="76"/>
    </location>
</feature>
<feature type="transmembrane region" description="Helical" evidence="1">
    <location>
        <begin position="5"/>
        <end position="22"/>
    </location>
</feature>